<organism evidence="8 9">
    <name type="scientific">Urinicoccus massiliensis</name>
    <dbReference type="NCBI Taxonomy" id="1723382"/>
    <lineage>
        <taxon>Bacteria</taxon>
        <taxon>Bacillati</taxon>
        <taxon>Bacillota</taxon>
        <taxon>Tissierellia</taxon>
        <taxon>Tissierellales</taxon>
        <taxon>Peptoniphilaceae</taxon>
        <taxon>Urinicoccus</taxon>
    </lineage>
</organism>
<evidence type="ECO:0000256" key="1">
    <source>
        <dbReference type="ARBA" id="ARBA00004196"/>
    </source>
</evidence>
<evidence type="ECO:0000313" key="8">
    <source>
        <dbReference type="EMBL" id="VFB17151.1"/>
    </source>
</evidence>
<dbReference type="PROSITE" id="PS01039">
    <property type="entry name" value="SBP_BACTERIAL_3"/>
    <property type="match status" value="1"/>
</dbReference>
<feature type="coiled-coil region" evidence="5">
    <location>
        <begin position="232"/>
        <end position="259"/>
    </location>
</feature>
<comment type="subcellular location">
    <subcellularLocation>
        <location evidence="1">Cell envelope</location>
    </subcellularLocation>
</comment>
<dbReference type="Pfam" id="PF00497">
    <property type="entry name" value="SBP_bac_3"/>
    <property type="match status" value="1"/>
</dbReference>
<dbReference type="GO" id="GO:0030313">
    <property type="term" value="C:cell envelope"/>
    <property type="evidence" value="ECO:0007669"/>
    <property type="project" value="UniProtKB-SubCell"/>
</dbReference>
<feature type="chain" id="PRO_5039719712" evidence="6">
    <location>
        <begin position="22"/>
        <end position="265"/>
    </location>
</feature>
<evidence type="ECO:0000256" key="2">
    <source>
        <dbReference type="ARBA" id="ARBA00010333"/>
    </source>
</evidence>
<proteinExistence type="inferred from homology"/>
<feature type="signal peptide" evidence="6">
    <location>
        <begin position="1"/>
        <end position="21"/>
    </location>
</feature>
<dbReference type="InterPro" id="IPR001638">
    <property type="entry name" value="Solute-binding_3/MltF_N"/>
</dbReference>
<dbReference type="EMBL" id="CAACYI010000001">
    <property type="protein sequence ID" value="VFB17151.1"/>
    <property type="molecule type" value="Genomic_DNA"/>
</dbReference>
<dbReference type="SUPFAM" id="SSF53850">
    <property type="entry name" value="Periplasmic binding protein-like II"/>
    <property type="match status" value="1"/>
</dbReference>
<feature type="domain" description="Solute-binding protein family 3/N-terminal" evidence="7">
    <location>
        <begin position="41"/>
        <end position="265"/>
    </location>
</feature>
<keyword evidence="3 6" id="KW-0732">Signal</keyword>
<evidence type="ECO:0000256" key="4">
    <source>
        <dbReference type="RuleBase" id="RU003744"/>
    </source>
</evidence>
<reference evidence="8 9" key="1">
    <citation type="submission" date="2019-02" db="EMBL/GenBank/DDBJ databases">
        <authorList>
            <consortium name="Pathogen Informatics"/>
        </authorList>
    </citation>
    <scope>NUCLEOTIDE SEQUENCE [LARGE SCALE GENOMIC DNA]</scope>
    <source>
        <strain evidence="8 9">3012STDY7089603</strain>
    </source>
</reference>
<protein>
    <submittedName>
        <fullName evidence="8">Probable amino-acid ABC transporter-binding protein HI_1080</fullName>
    </submittedName>
</protein>
<name>A0A8H2M9H3_9FIRM</name>
<comment type="caution">
    <text evidence="8">The sequence shown here is derived from an EMBL/GenBank/DDBJ whole genome shotgun (WGS) entry which is preliminary data.</text>
</comment>
<dbReference type="PANTHER" id="PTHR35936">
    <property type="entry name" value="MEMBRANE-BOUND LYTIC MUREIN TRANSGLYCOSYLASE F"/>
    <property type="match status" value="1"/>
</dbReference>
<evidence type="ECO:0000256" key="5">
    <source>
        <dbReference type="SAM" id="Coils"/>
    </source>
</evidence>
<keyword evidence="9" id="KW-1185">Reference proteome</keyword>
<dbReference type="AlphaFoldDB" id="A0A8H2M9H3"/>
<evidence type="ECO:0000256" key="6">
    <source>
        <dbReference type="SAM" id="SignalP"/>
    </source>
</evidence>
<evidence type="ECO:0000313" key="9">
    <source>
        <dbReference type="Proteomes" id="UP000377798"/>
    </source>
</evidence>
<sequence>MKSIKYLFAVLLLGVCLTACGGGQDPNQAGEASEGLDKNKTYIIGLDDTFVPMGYRDEKGDLVGFDVDLAREAAKIMGIQVDFMPVDWNYKEAELEAKNIDFIWNGYSITPEREKAVLFSKPYMDNTQLIIVPEDSPIETKADFKGKKVTLQADSSALEAVKKDQAFVDSLGGPLVEYPTNIEAFKDVESGRSDGLVVDEVLARDYLKKNPQVKMKILKENFGQEEFAVGMRKEDKALAEELNKALDQLKENGKFEEIRGRYFSK</sequence>
<accession>A0A8H2M9H3</accession>
<dbReference type="SMART" id="SM00062">
    <property type="entry name" value="PBPb"/>
    <property type="match status" value="1"/>
</dbReference>
<gene>
    <name evidence="8" type="ORF">NCTC13150_01736</name>
</gene>
<evidence type="ECO:0000256" key="3">
    <source>
        <dbReference type="ARBA" id="ARBA00022729"/>
    </source>
</evidence>
<dbReference type="InterPro" id="IPR018313">
    <property type="entry name" value="SBP_3_CS"/>
</dbReference>
<dbReference type="Proteomes" id="UP000377798">
    <property type="component" value="Unassembled WGS sequence"/>
</dbReference>
<dbReference type="CDD" id="cd00996">
    <property type="entry name" value="PBP2_AatB_like"/>
    <property type="match status" value="1"/>
</dbReference>
<dbReference type="RefSeq" id="WP_072469979.1">
    <property type="nucleotide sequence ID" value="NZ_CAACYI010000001.1"/>
</dbReference>
<keyword evidence="5" id="KW-0175">Coiled coil</keyword>
<dbReference type="PANTHER" id="PTHR35936:SF34">
    <property type="entry name" value="ABC TRANSPORTER EXTRACELLULAR-BINDING PROTEIN YCKB-RELATED"/>
    <property type="match status" value="1"/>
</dbReference>
<evidence type="ECO:0000259" key="7">
    <source>
        <dbReference type="SMART" id="SM00062"/>
    </source>
</evidence>
<dbReference type="Gene3D" id="3.40.190.10">
    <property type="entry name" value="Periplasmic binding protein-like II"/>
    <property type="match status" value="2"/>
</dbReference>
<comment type="similarity">
    <text evidence="2 4">Belongs to the bacterial solute-binding protein 3 family.</text>
</comment>